<dbReference type="SUPFAM" id="SSF51445">
    <property type="entry name" value="(Trans)glycosidases"/>
    <property type="match status" value="1"/>
</dbReference>
<dbReference type="InterPro" id="IPR011583">
    <property type="entry name" value="Chitinase_II/V-like_cat"/>
</dbReference>
<evidence type="ECO:0000256" key="3">
    <source>
        <dbReference type="ARBA" id="ARBA00004613"/>
    </source>
</evidence>
<dbReference type="InterPro" id="IPR017853">
    <property type="entry name" value="GH"/>
</dbReference>
<evidence type="ECO:0000256" key="9">
    <source>
        <dbReference type="ARBA" id="ARBA00022801"/>
    </source>
</evidence>
<evidence type="ECO:0000256" key="20">
    <source>
        <dbReference type="SAM" id="Phobius"/>
    </source>
</evidence>
<keyword evidence="7" id="KW-0964">Secreted</keyword>
<evidence type="ECO:0000313" key="22">
    <source>
        <dbReference type="EMBL" id="CAH0035332.1"/>
    </source>
</evidence>
<dbReference type="GO" id="GO:0000272">
    <property type="term" value="P:polysaccharide catabolic process"/>
    <property type="evidence" value="ECO:0007669"/>
    <property type="project" value="UniProtKB-KW"/>
</dbReference>
<dbReference type="InterPro" id="IPR001223">
    <property type="entry name" value="Glyco_hydro18_cat"/>
</dbReference>
<dbReference type="InterPro" id="IPR011701">
    <property type="entry name" value="MFS"/>
</dbReference>
<evidence type="ECO:0000256" key="8">
    <source>
        <dbReference type="ARBA" id="ARBA00022692"/>
    </source>
</evidence>
<reference evidence="22" key="1">
    <citation type="submission" date="2021-10" db="EMBL/GenBank/DDBJ databases">
        <authorList>
            <person name="Piombo E."/>
        </authorList>
    </citation>
    <scope>NUCLEOTIDE SEQUENCE</scope>
</reference>
<dbReference type="SUPFAM" id="SSF54556">
    <property type="entry name" value="Chitinase insertion domain"/>
    <property type="match status" value="1"/>
</dbReference>
<feature type="domain" description="GH18" evidence="21">
    <location>
        <begin position="613"/>
        <end position="977"/>
    </location>
</feature>
<dbReference type="Pfam" id="PF07690">
    <property type="entry name" value="MFS_1"/>
    <property type="match status" value="1"/>
</dbReference>
<keyword evidence="10 20" id="KW-1133">Transmembrane helix</keyword>
<dbReference type="GO" id="GO:0022857">
    <property type="term" value="F:transmembrane transporter activity"/>
    <property type="evidence" value="ECO:0007669"/>
    <property type="project" value="InterPro"/>
</dbReference>
<feature type="transmembrane region" description="Helical" evidence="20">
    <location>
        <begin position="458"/>
        <end position="478"/>
    </location>
</feature>
<comment type="caution">
    <text evidence="22">The sequence shown here is derived from an EMBL/GenBank/DDBJ whole genome shotgun (WGS) entry which is preliminary data.</text>
</comment>
<dbReference type="GO" id="GO:0006032">
    <property type="term" value="P:chitin catabolic process"/>
    <property type="evidence" value="ECO:0007669"/>
    <property type="project" value="UniProtKB-KW"/>
</dbReference>
<dbReference type="CDD" id="cd06548">
    <property type="entry name" value="GH18_chitinase"/>
    <property type="match status" value="1"/>
</dbReference>
<keyword evidence="14" id="KW-0119">Carbohydrate metabolism</keyword>
<keyword evidence="8 20" id="KW-0812">Transmembrane</keyword>
<feature type="transmembrane region" description="Helical" evidence="20">
    <location>
        <begin position="201"/>
        <end position="221"/>
    </location>
</feature>
<feature type="transmembrane region" description="Helical" evidence="20">
    <location>
        <begin position="576"/>
        <end position="594"/>
    </location>
</feature>
<keyword evidence="9 18" id="KW-0378">Hydrolase</keyword>
<dbReference type="PROSITE" id="PS51910">
    <property type="entry name" value="GH18_2"/>
    <property type="match status" value="1"/>
</dbReference>
<dbReference type="SMART" id="SM00636">
    <property type="entry name" value="Glyco_18"/>
    <property type="match status" value="1"/>
</dbReference>
<evidence type="ECO:0000256" key="14">
    <source>
        <dbReference type="ARBA" id="ARBA00023277"/>
    </source>
</evidence>
<name>A0A9N9YNT8_9HYPO</name>
<evidence type="ECO:0000256" key="13">
    <source>
        <dbReference type="ARBA" id="ARBA00023180"/>
    </source>
</evidence>
<evidence type="ECO:0000256" key="5">
    <source>
        <dbReference type="ARBA" id="ARBA00012729"/>
    </source>
</evidence>
<dbReference type="GO" id="GO:0016020">
    <property type="term" value="C:membrane"/>
    <property type="evidence" value="ECO:0007669"/>
    <property type="project" value="UniProtKB-SubCell"/>
</dbReference>
<evidence type="ECO:0000256" key="15">
    <source>
        <dbReference type="ARBA" id="ARBA00023295"/>
    </source>
</evidence>
<feature type="transmembrane region" description="Helical" evidence="20">
    <location>
        <begin position="102"/>
        <end position="131"/>
    </location>
</feature>
<dbReference type="OrthoDB" id="6730379at2759"/>
<dbReference type="GO" id="GO:0005576">
    <property type="term" value="C:extracellular region"/>
    <property type="evidence" value="ECO:0007669"/>
    <property type="project" value="UniProtKB-SubCell"/>
</dbReference>
<evidence type="ECO:0000256" key="6">
    <source>
        <dbReference type="ARBA" id="ARBA00022448"/>
    </source>
</evidence>
<evidence type="ECO:0000256" key="12">
    <source>
        <dbReference type="ARBA" id="ARBA00023136"/>
    </source>
</evidence>
<evidence type="ECO:0000313" key="23">
    <source>
        <dbReference type="Proteomes" id="UP000696573"/>
    </source>
</evidence>
<evidence type="ECO:0000256" key="17">
    <source>
        <dbReference type="ARBA" id="ARBA00037968"/>
    </source>
</evidence>
<keyword evidence="16" id="KW-0624">Polysaccharide degradation</keyword>
<keyword evidence="15 18" id="KW-0326">Glycosidase</keyword>
<dbReference type="GO" id="GO:0008061">
    <property type="term" value="F:chitin binding"/>
    <property type="evidence" value="ECO:0007669"/>
    <property type="project" value="InterPro"/>
</dbReference>
<evidence type="ECO:0000256" key="2">
    <source>
        <dbReference type="ARBA" id="ARBA00004141"/>
    </source>
</evidence>
<dbReference type="PANTHER" id="PTHR43791">
    <property type="entry name" value="PERMEASE-RELATED"/>
    <property type="match status" value="1"/>
</dbReference>
<dbReference type="FunFam" id="3.10.50.10:FF:000005">
    <property type="entry name" value="Endochitinase B1"/>
    <property type="match status" value="1"/>
</dbReference>
<dbReference type="InterPro" id="IPR036259">
    <property type="entry name" value="MFS_trans_sf"/>
</dbReference>
<feature type="transmembrane region" description="Helical" evidence="20">
    <location>
        <begin position="490"/>
        <end position="511"/>
    </location>
</feature>
<feature type="transmembrane region" description="Helical" evidence="20">
    <location>
        <begin position="423"/>
        <end position="446"/>
    </location>
</feature>
<sequence>MAAFKFPSFFARTPAADRRFPSIYRPLNQTDIDHDHDDDDATRHHGAAPGEPLDTAAGRGAASTTAPRDAAAMMLIKLGHDPSHRIPISSSTNDRILRRIDLALLPLMLTVYFLHALDKATLSYASIFGLIEDTKLEGDQFSWLGSIVYVAQLIFQLPVAWALVKLPVGKFTSLMALGWGITLTGMAGAKRFPHLLGARFLLGSFETSIGPSFVAITQMWWRRREQTLRIGSWYCMNGLSWVLGSLITYALASIHSGLKSYQIIFLFFGLVTVAFAFIMFFHMPDSPTEAKFLSDEDKVIAIERLRDNQMGVMSREWRYSQFYETLRDPKTWLWTAMIFCASVPSNGIGIFGPLIIKSFVSDPFQTTLFNIPVGFAHMIAVTGSAYLSMKWKLKGPVLVLLCIPPIIGLSILLSFGHTSENKGVLLSGFFCVCTFTGITPLIYSWSSQNTAGDTKKKSTSALIFIGSSAGNIIGPLLFTPGEHPAYTRGLRANIAFFSMVILLVIVTSVYIKALNKSHSRRRVALGKNAVVRDLSLETSESVDVFDHLHTGDEGGGDDESGSKAFSDATDLENEDFVFIVGIAVLVAALLYTAFASRDWTPDIKMGGGPIPGYRTVAYYVNWAPYGRKHKPQDLPVENLTHVLYSFANVRAENGEVFMTDDWADTGIHFDGDSWNDTGNNMYGCLKQLNLLKRRNRNLKVLISIGGWTYSSNFAAPMSTPQGRSAFAKTSVDLVRKFGFDGIDIDWEYPKNADEARNFVELLAECRRELDAYSQAVAGGYHFEITVACPAGATNFEKLDIPNMDRFLDFWNLMAYDYAGSWDSTSGHQANLYPSRENPTATPFSSIAALEHYVRSGVRPDKLVLGMPLYGRAFDNTDGIGRPYSGVGEGTWEQGVHDYKKLPIPGSQEVFDREAQASYCYSPDQRKLVSYDTPGMAGLKADFIKGKGLGGAMWWESSADKAGPESLISVVVNGLGGPQALQRVDNCISYPQTPYDNLREGFPNN</sequence>
<dbReference type="AlphaFoldDB" id="A0A9N9YNT8"/>
<dbReference type="FunFam" id="1.20.1250.20:FF:000064">
    <property type="entry name" value="MFS allantoate transporter"/>
    <property type="match status" value="1"/>
</dbReference>
<gene>
    <name evidence="22" type="ORF">CRHIZ90672A_00015438</name>
</gene>
<feature type="transmembrane region" description="Helical" evidence="20">
    <location>
        <begin position="233"/>
        <end position="254"/>
    </location>
</feature>
<feature type="region of interest" description="Disordered" evidence="19">
    <location>
        <begin position="28"/>
        <end position="62"/>
    </location>
</feature>
<protein>
    <recommendedName>
        <fullName evidence="5">chitinase</fullName>
        <ecNumber evidence="5">3.2.1.14</ecNumber>
    </recommendedName>
</protein>
<evidence type="ECO:0000256" key="19">
    <source>
        <dbReference type="SAM" id="MobiDB-lite"/>
    </source>
</evidence>
<evidence type="ECO:0000256" key="16">
    <source>
        <dbReference type="ARBA" id="ARBA00023326"/>
    </source>
</evidence>
<evidence type="ECO:0000256" key="1">
    <source>
        <dbReference type="ARBA" id="ARBA00000822"/>
    </source>
</evidence>
<evidence type="ECO:0000256" key="11">
    <source>
        <dbReference type="ARBA" id="ARBA00023024"/>
    </source>
</evidence>
<dbReference type="InterPro" id="IPR001579">
    <property type="entry name" value="Glyco_hydro_18_chit_AS"/>
</dbReference>
<comment type="similarity">
    <text evidence="4">Belongs to the glycosyl hydrolase 18 family. Chitinase class V subfamily.</text>
</comment>
<dbReference type="FunFam" id="3.20.20.80:FF:000095">
    <property type="entry name" value="Endochitinase B1"/>
    <property type="match status" value="1"/>
</dbReference>
<evidence type="ECO:0000256" key="4">
    <source>
        <dbReference type="ARBA" id="ARBA00008682"/>
    </source>
</evidence>
<keyword evidence="12 20" id="KW-0472">Membrane</keyword>
<keyword evidence="6" id="KW-0813">Transport</keyword>
<feature type="transmembrane region" description="Helical" evidence="20">
    <location>
        <begin position="332"/>
        <end position="356"/>
    </location>
</feature>
<dbReference type="InterPro" id="IPR029070">
    <property type="entry name" value="Chitinase_insertion_sf"/>
</dbReference>
<dbReference type="GO" id="GO:0008843">
    <property type="term" value="F:endochitinase activity"/>
    <property type="evidence" value="ECO:0007669"/>
    <property type="project" value="UniProtKB-EC"/>
</dbReference>
<keyword evidence="23" id="KW-1185">Reference proteome</keyword>
<dbReference type="SUPFAM" id="SSF103473">
    <property type="entry name" value="MFS general substrate transporter"/>
    <property type="match status" value="1"/>
</dbReference>
<feature type="transmembrane region" description="Helical" evidence="20">
    <location>
        <begin position="143"/>
        <end position="164"/>
    </location>
</feature>
<evidence type="ECO:0000256" key="18">
    <source>
        <dbReference type="RuleBase" id="RU000489"/>
    </source>
</evidence>
<evidence type="ECO:0000256" key="7">
    <source>
        <dbReference type="ARBA" id="ARBA00022525"/>
    </source>
</evidence>
<dbReference type="PROSITE" id="PS01095">
    <property type="entry name" value="GH18_1"/>
    <property type="match status" value="1"/>
</dbReference>
<evidence type="ECO:0000259" key="21">
    <source>
        <dbReference type="PROSITE" id="PS51910"/>
    </source>
</evidence>
<feature type="transmembrane region" description="Helical" evidence="20">
    <location>
        <begin position="396"/>
        <end position="417"/>
    </location>
</feature>
<dbReference type="Gene3D" id="1.20.1250.20">
    <property type="entry name" value="MFS general substrate transporter like domains"/>
    <property type="match status" value="2"/>
</dbReference>
<dbReference type="PANTHER" id="PTHR43791:SF59">
    <property type="entry name" value="TRANSPORTER, PUTATIVE (AFU_ORTHOLOGUE AFUA_1G06550)-RELATED"/>
    <property type="match status" value="1"/>
</dbReference>
<comment type="catalytic activity">
    <reaction evidence="1">
        <text>Random endo-hydrolysis of N-acetyl-beta-D-glucosaminide (1-&gt;4)-beta-linkages in chitin and chitodextrins.</text>
        <dbReference type="EC" id="3.2.1.14"/>
    </reaction>
</comment>
<comment type="similarity">
    <text evidence="17">Belongs to the major facilitator superfamily. Allantoate permease family.</text>
</comment>
<accession>A0A9N9YNT8</accession>
<keyword evidence="13" id="KW-0325">Glycoprotein</keyword>
<dbReference type="Proteomes" id="UP000696573">
    <property type="component" value="Unassembled WGS sequence"/>
</dbReference>
<proteinExistence type="inferred from homology"/>
<comment type="subcellular location">
    <subcellularLocation>
        <location evidence="2">Membrane</location>
        <topology evidence="2">Multi-pass membrane protein</topology>
    </subcellularLocation>
    <subcellularLocation>
        <location evidence="3">Secreted</location>
    </subcellularLocation>
</comment>
<feature type="transmembrane region" description="Helical" evidence="20">
    <location>
        <begin position="260"/>
        <end position="281"/>
    </location>
</feature>
<dbReference type="Gene3D" id="3.20.20.80">
    <property type="entry name" value="Glycosidases"/>
    <property type="match status" value="1"/>
</dbReference>
<organism evidence="22 23">
    <name type="scientific">Clonostachys rhizophaga</name>
    <dbReference type="NCBI Taxonomy" id="160324"/>
    <lineage>
        <taxon>Eukaryota</taxon>
        <taxon>Fungi</taxon>
        <taxon>Dikarya</taxon>
        <taxon>Ascomycota</taxon>
        <taxon>Pezizomycotina</taxon>
        <taxon>Sordariomycetes</taxon>
        <taxon>Hypocreomycetidae</taxon>
        <taxon>Hypocreales</taxon>
        <taxon>Bionectriaceae</taxon>
        <taxon>Clonostachys</taxon>
    </lineage>
</organism>
<dbReference type="EC" id="3.2.1.14" evidence="5"/>
<dbReference type="Gene3D" id="3.10.50.10">
    <property type="match status" value="1"/>
</dbReference>
<keyword evidence="11" id="KW-0146">Chitin degradation</keyword>
<evidence type="ECO:0000256" key="10">
    <source>
        <dbReference type="ARBA" id="ARBA00022989"/>
    </source>
</evidence>
<feature type="transmembrane region" description="Helical" evidence="20">
    <location>
        <begin position="368"/>
        <end position="389"/>
    </location>
</feature>
<dbReference type="Pfam" id="PF00704">
    <property type="entry name" value="Glyco_hydro_18"/>
    <property type="match status" value="1"/>
</dbReference>
<dbReference type="EMBL" id="CABFNQ020000754">
    <property type="protein sequence ID" value="CAH0035332.1"/>
    <property type="molecule type" value="Genomic_DNA"/>
</dbReference>